<sequence>AQLLVSVQDGLPGSRSIWLPRGQPGGDGQNAHADPGGARV</sequence>
<proteinExistence type="predicted"/>
<dbReference type="EMBL" id="CADCTQ010000311">
    <property type="protein sequence ID" value="CAA9280705.1"/>
    <property type="molecule type" value="Genomic_DNA"/>
</dbReference>
<accession>A0A6J4JI24</accession>
<organism evidence="2">
    <name type="scientific">uncultured Cytophagales bacterium</name>
    <dbReference type="NCBI Taxonomy" id="158755"/>
    <lineage>
        <taxon>Bacteria</taxon>
        <taxon>Pseudomonadati</taxon>
        <taxon>Bacteroidota</taxon>
        <taxon>Sphingobacteriia</taxon>
        <taxon>Sphingobacteriales</taxon>
        <taxon>environmental samples</taxon>
    </lineage>
</organism>
<evidence type="ECO:0000313" key="2">
    <source>
        <dbReference type="EMBL" id="CAA9280705.1"/>
    </source>
</evidence>
<feature type="non-terminal residue" evidence="2">
    <location>
        <position position="1"/>
    </location>
</feature>
<protein>
    <submittedName>
        <fullName evidence="2">Uncharacterized protein</fullName>
    </submittedName>
</protein>
<evidence type="ECO:0000256" key="1">
    <source>
        <dbReference type="SAM" id="MobiDB-lite"/>
    </source>
</evidence>
<reference evidence="2" key="1">
    <citation type="submission" date="2020-02" db="EMBL/GenBank/DDBJ databases">
        <authorList>
            <person name="Meier V. D."/>
        </authorList>
    </citation>
    <scope>NUCLEOTIDE SEQUENCE</scope>
    <source>
        <strain evidence="2">AVDCRST_MAG56</strain>
    </source>
</reference>
<feature type="region of interest" description="Disordered" evidence="1">
    <location>
        <begin position="12"/>
        <end position="40"/>
    </location>
</feature>
<gene>
    <name evidence="2" type="ORF">AVDCRST_MAG56-3849</name>
</gene>
<dbReference type="AlphaFoldDB" id="A0A6J4JI24"/>
<name>A0A6J4JI24_9SPHI</name>
<feature type="non-terminal residue" evidence="2">
    <location>
        <position position="40"/>
    </location>
</feature>